<accession>A0A1V4AF98</accession>
<dbReference type="InterPro" id="IPR043519">
    <property type="entry name" value="NT_sf"/>
</dbReference>
<dbReference type="AlphaFoldDB" id="A0A1V4AF98"/>
<protein>
    <recommendedName>
        <fullName evidence="4">Polymerase nucleotidyl transferase domain-containing protein</fullName>
    </recommendedName>
</protein>
<evidence type="ECO:0000256" key="1">
    <source>
        <dbReference type="SAM" id="MobiDB-lite"/>
    </source>
</evidence>
<evidence type="ECO:0000313" key="2">
    <source>
        <dbReference type="EMBL" id="OON82234.1"/>
    </source>
</evidence>
<dbReference type="RefSeq" id="WP_179120039.1">
    <property type="nucleotide sequence ID" value="NZ_CP045178.1"/>
</dbReference>
<name>A0A1V4AF98_9ACTN</name>
<feature type="region of interest" description="Disordered" evidence="1">
    <location>
        <begin position="332"/>
        <end position="384"/>
    </location>
</feature>
<evidence type="ECO:0008006" key="4">
    <source>
        <dbReference type="Google" id="ProtNLM"/>
    </source>
</evidence>
<dbReference type="EMBL" id="MVFC01000002">
    <property type="protein sequence ID" value="OON82234.1"/>
    <property type="molecule type" value="Genomic_DNA"/>
</dbReference>
<keyword evidence="3" id="KW-1185">Reference proteome</keyword>
<sequence length="384" mass="41190">MQTFFPRWRELQRDRLDEAVRTLGAVPGVHGLLIGGSVARGEAWPMSDIDLLPLYADTAPHVAELVETRRAELVDWWAASGRAQSLDLGRLAFTVDEARAAVASGPAGAAARLRADARWFHGMDKAYGGRAADPESSLTDRFARWITAMRFEPLVVEARIARWYEDAGAAREQAHTARRAGRHEEAAGQLREAARALRQVAVESWGERLGSMGREWTRFERMALVRGEDALAARIARIAGAHPDDVARGTAPLPGWLQERVDLCWAARRAVGEDVTVEQNTRDQVAAFTLHVTRHRPDLGGAWLTLRAPHLDVDLDELDALYGELSGASVAAAASGGGASGGDSSSDGAPGGDTADESPAVDDPAGRGRGRGRGKPGRAVPGRG</sequence>
<gene>
    <name evidence="2" type="ORF">B1H18_04135</name>
</gene>
<evidence type="ECO:0000313" key="3">
    <source>
        <dbReference type="Proteomes" id="UP000190539"/>
    </source>
</evidence>
<comment type="caution">
    <text evidence="2">The sequence shown here is derived from an EMBL/GenBank/DDBJ whole genome shotgun (WGS) entry which is preliminary data.</text>
</comment>
<dbReference type="SUPFAM" id="SSF81301">
    <property type="entry name" value="Nucleotidyltransferase"/>
    <property type="match status" value="1"/>
</dbReference>
<proteinExistence type="predicted"/>
<dbReference type="Proteomes" id="UP000190539">
    <property type="component" value="Unassembled WGS sequence"/>
</dbReference>
<dbReference type="CDD" id="cd05403">
    <property type="entry name" value="NT_KNTase_like"/>
    <property type="match status" value="1"/>
</dbReference>
<reference evidence="2 3" key="1">
    <citation type="submission" date="2017-02" db="EMBL/GenBank/DDBJ databases">
        <title>Draft Genome Sequence of Streptomyces tsukubaensis F601, a Producer of the immunosuppressant tacrolimus FK506.</title>
        <authorList>
            <person name="Zong G."/>
            <person name="Zhong C."/>
            <person name="Fu J."/>
            <person name="Qin R."/>
            <person name="Cao G."/>
        </authorList>
    </citation>
    <scope>NUCLEOTIDE SEQUENCE [LARGE SCALE GENOMIC DNA]</scope>
    <source>
        <strain evidence="2 3">F601</strain>
    </source>
</reference>
<organism evidence="2 3">
    <name type="scientific">Streptomyces tsukubensis</name>
    <dbReference type="NCBI Taxonomy" id="83656"/>
    <lineage>
        <taxon>Bacteria</taxon>
        <taxon>Bacillati</taxon>
        <taxon>Actinomycetota</taxon>
        <taxon>Actinomycetes</taxon>
        <taxon>Kitasatosporales</taxon>
        <taxon>Streptomycetaceae</taxon>
        <taxon>Streptomyces</taxon>
    </lineage>
</organism>